<dbReference type="EMBL" id="PFAS01000003">
    <property type="protein sequence ID" value="PIT94217.1"/>
    <property type="molecule type" value="Genomic_DNA"/>
</dbReference>
<accession>A0A2M6WN47</accession>
<organism evidence="1 2">
    <name type="scientific">Candidatus Falkowbacteria bacterium CG10_big_fil_rev_8_21_14_0_10_43_11</name>
    <dbReference type="NCBI Taxonomy" id="1974568"/>
    <lineage>
        <taxon>Bacteria</taxon>
        <taxon>Candidatus Falkowiibacteriota</taxon>
    </lineage>
</organism>
<evidence type="ECO:0000313" key="1">
    <source>
        <dbReference type="EMBL" id="PIT94217.1"/>
    </source>
</evidence>
<evidence type="ECO:0000313" key="2">
    <source>
        <dbReference type="Proteomes" id="UP000229335"/>
    </source>
</evidence>
<protein>
    <recommendedName>
        <fullName evidence="3">DUF4258 domain-containing protein</fullName>
    </recommendedName>
</protein>
<evidence type="ECO:0008006" key="3">
    <source>
        <dbReference type="Google" id="ProtNLM"/>
    </source>
</evidence>
<comment type="caution">
    <text evidence="1">The sequence shown here is derived from an EMBL/GenBank/DDBJ whole genome shotgun (WGS) entry which is preliminary data.</text>
</comment>
<sequence length="71" mass="8283">MIQFTKYANDKFEILNKYKVFITKEQIEEVLRLPDATRRKGKYLICAKGKLAAVLKIEDGINKVVTFYPTK</sequence>
<name>A0A2M6WN47_9BACT</name>
<proteinExistence type="predicted"/>
<dbReference type="AlphaFoldDB" id="A0A2M6WN47"/>
<gene>
    <name evidence="1" type="ORF">COU00_00160</name>
</gene>
<dbReference type="Proteomes" id="UP000229335">
    <property type="component" value="Unassembled WGS sequence"/>
</dbReference>
<reference evidence="2" key="1">
    <citation type="submission" date="2017-09" db="EMBL/GenBank/DDBJ databases">
        <title>Depth-based differentiation of microbial function through sediment-hosted aquifers and enrichment of novel symbionts in the deep terrestrial subsurface.</title>
        <authorList>
            <person name="Probst A.J."/>
            <person name="Ladd B."/>
            <person name="Jarett J.K."/>
            <person name="Geller-Mcgrath D.E."/>
            <person name="Sieber C.M.K."/>
            <person name="Emerson J.B."/>
            <person name="Anantharaman K."/>
            <person name="Thomas B.C."/>
            <person name="Malmstrom R."/>
            <person name="Stieglmeier M."/>
            <person name="Klingl A."/>
            <person name="Woyke T."/>
            <person name="Ryan C.M."/>
            <person name="Banfield J.F."/>
        </authorList>
    </citation>
    <scope>NUCLEOTIDE SEQUENCE [LARGE SCALE GENOMIC DNA]</scope>
</reference>